<dbReference type="Proteomes" id="UP001446871">
    <property type="component" value="Unassembled WGS sequence"/>
</dbReference>
<sequence>TISHEGQPVQPSAAPPRRFQHNNYTVAIIYPIGPVLSPNAYKLGRIGEHNIIVAAILTIGNNAAAIVVTQLLNDFDRVRFGLLVGISGGIPNKDYKDDDLRNIRLRDVIVNEVREGFSGIV</sequence>
<gene>
    <name evidence="1" type="ORF">PG996_012090</name>
</gene>
<protein>
    <recommendedName>
        <fullName evidence="3">Nucleoside phosphorylase domain-containing protein</fullName>
    </recommendedName>
</protein>
<dbReference type="PANTHER" id="PTHR46082:SF6">
    <property type="entry name" value="AAA+ ATPASE DOMAIN-CONTAINING PROTEIN-RELATED"/>
    <property type="match status" value="1"/>
</dbReference>
<dbReference type="Gene3D" id="3.40.50.1580">
    <property type="entry name" value="Nucleoside phosphorylase domain"/>
    <property type="match status" value="1"/>
</dbReference>
<organism evidence="1 2">
    <name type="scientific">Apiospora saccharicola</name>
    <dbReference type="NCBI Taxonomy" id="335842"/>
    <lineage>
        <taxon>Eukaryota</taxon>
        <taxon>Fungi</taxon>
        <taxon>Dikarya</taxon>
        <taxon>Ascomycota</taxon>
        <taxon>Pezizomycotina</taxon>
        <taxon>Sordariomycetes</taxon>
        <taxon>Xylariomycetidae</taxon>
        <taxon>Amphisphaeriales</taxon>
        <taxon>Apiosporaceae</taxon>
        <taxon>Apiospora</taxon>
    </lineage>
</organism>
<dbReference type="PANTHER" id="PTHR46082">
    <property type="entry name" value="ATP/GTP-BINDING PROTEIN-RELATED"/>
    <property type="match status" value="1"/>
</dbReference>
<proteinExistence type="predicted"/>
<keyword evidence="2" id="KW-1185">Reference proteome</keyword>
<evidence type="ECO:0008006" key="3">
    <source>
        <dbReference type="Google" id="ProtNLM"/>
    </source>
</evidence>
<dbReference type="InterPro" id="IPR053137">
    <property type="entry name" value="NLR-like"/>
</dbReference>
<dbReference type="SUPFAM" id="SSF53167">
    <property type="entry name" value="Purine and uridine phosphorylases"/>
    <property type="match status" value="1"/>
</dbReference>
<accession>A0ABR1U4B2</accession>
<dbReference type="EMBL" id="JAQQWM010000008">
    <property type="protein sequence ID" value="KAK8052789.1"/>
    <property type="molecule type" value="Genomic_DNA"/>
</dbReference>
<comment type="caution">
    <text evidence="1">The sequence shown here is derived from an EMBL/GenBank/DDBJ whole genome shotgun (WGS) entry which is preliminary data.</text>
</comment>
<dbReference type="InterPro" id="IPR035994">
    <property type="entry name" value="Nucleoside_phosphorylase_sf"/>
</dbReference>
<reference evidence="1 2" key="1">
    <citation type="submission" date="2023-01" db="EMBL/GenBank/DDBJ databases">
        <title>Analysis of 21 Apiospora genomes using comparative genomics revels a genus with tremendous synthesis potential of carbohydrate active enzymes and secondary metabolites.</title>
        <authorList>
            <person name="Sorensen T."/>
        </authorList>
    </citation>
    <scope>NUCLEOTIDE SEQUENCE [LARGE SCALE GENOMIC DNA]</scope>
    <source>
        <strain evidence="1 2">CBS 83171</strain>
    </source>
</reference>
<evidence type="ECO:0000313" key="2">
    <source>
        <dbReference type="Proteomes" id="UP001446871"/>
    </source>
</evidence>
<feature type="non-terminal residue" evidence="1">
    <location>
        <position position="1"/>
    </location>
</feature>
<evidence type="ECO:0000313" key="1">
    <source>
        <dbReference type="EMBL" id="KAK8052789.1"/>
    </source>
</evidence>
<name>A0ABR1U4B2_9PEZI</name>